<proteinExistence type="predicted"/>
<name>A0ABY7DHY8_MYAAR</name>
<reference evidence="1" key="1">
    <citation type="submission" date="2022-11" db="EMBL/GenBank/DDBJ databases">
        <title>Centuries of genome instability and evolution in soft-shell clam transmissible cancer (bioRxiv).</title>
        <authorList>
            <person name="Hart S.F.M."/>
            <person name="Yonemitsu M.A."/>
            <person name="Giersch R.M."/>
            <person name="Beal B.F."/>
            <person name="Arriagada G."/>
            <person name="Davis B.W."/>
            <person name="Ostrander E.A."/>
            <person name="Goff S.P."/>
            <person name="Metzger M.J."/>
        </authorList>
    </citation>
    <scope>NUCLEOTIDE SEQUENCE</scope>
    <source>
        <strain evidence="1">MELC-2E11</strain>
        <tissue evidence="1">Siphon/mantle</tissue>
    </source>
</reference>
<dbReference type="EMBL" id="CP111013">
    <property type="protein sequence ID" value="WAQ95950.1"/>
    <property type="molecule type" value="Genomic_DNA"/>
</dbReference>
<organism evidence="1 2">
    <name type="scientific">Mya arenaria</name>
    <name type="common">Soft-shell clam</name>
    <dbReference type="NCBI Taxonomy" id="6604"/>
    <lineage>
        <taxon>Eukaryota</taxon>
        <taxon>Metazoa</taxon>
        <taxon>Spiralia</taxon>
        <taxon>Lophotrochozoa</taxon>
        <taxon>Mollusca</taxon>
        <taxon>Bivalvia</taxon>
        <taxon>Autobranchia</taxon>
        <taxon>Heteroconchia</taxon>
        <taxon>Euheterodonta</taxon>
        <taxon>Imparidentia</taxon>
        <taxon>Neoheterodontei</taxon>
        <taxon>Myida</taxon>
        <taxon>Myoidea</taxon>
        <taxon>Myidae</taxon>
        <taxon>Mya</taxon>
    </lineage>
</organism>
<protein>
    <submittedName>
        <fullName evidence="1">Uncharacterized protein</fullName>
    </submittedName>
</protein>
<sequence length="155" mass="17537">MLRKLRRFVKLTVLLAGLILTMTLVAGPGFLAGKMESFREDSLELVKQIELSNTTADILQGRGDMLRADDALRDSCHQPFDSTFRGGFPKCVTFYEALQRAWRKMQMRGLVGAIPFPVTQEQASNITENDFVKLAKEAHGLSFIYRIITNKQRVN</sequence>
<keyword evidence="2" id="KW-1185">Reference proteome</keyword>
<dbReference type="Proteomes" id="UP001164746">
    <property type="component" value="Chromosome 2"/>
</dbReference>
<gene>
    <name evidence="1" type="ORF">MAR_028640</name>
</gene>
<evidence type="ECO:0000313" key="1">
    <source>
        <dbReference type="EMBL" id="WAQ95950.1"/>
    </source>
</evidence>
<evidence type="ECO:0000313" key="2">
    <source>
        <dbReference type="Proteomes" id="UP001164746"/>
    </source>
</evidence>
<accession>A0ABY7DHY8</accession>